<dbReference type="SUPFAM" id="SSF52058">
    <property type="entry name" value="L domain-like"/>
    <property type="match status" value="1"/>
</dbReference>
<dbReference type="AlphaFoldDB" id="A0AAN7DV72"/>
<reference evidence="14 15" key="1">
    <citation type="journal article" date="2023" name="G3 (Bethesda)">
        <title>A haplotype-resolved chromosome-scale genome for Quercus rubra L. provides insights into the genetics of adaptive traits for red oak species.</title>
        <authorList>
            <person name="Kapoor B."/>
            <person name="Jenkins J."/>
            <person name="Schmutz J."/>
            <person name="Zhebentyayeva T."/>
            <person name="Kuelheim C."/>
            <person name="Coggeshall M."/>
            <person name="Heim C."/>
            <person name="Lasky J.R."/>
            <person name="Leites L."/>
            <person name="Islam-Faridi N."/>
            <person name="Romero-Severson J."/>
            <person name="DeLeo V.L."/>
            <person name="Lucas S.M."/>
            <person name="Lazic D."/>
            <person name="Gailing O."/>
            <person name="Carlson J."/>
            <person name="Staton M."/>
        </authorList>
    </citation>
    <scope>NUCLEOTIDE SEQUENCE [LARGE SCALE GENOMIC DNA]</scope>
    <source>
        <strain evidence="14">Pseudo-F2</strain>
    </source>
</reference>
<keyword evidence="3" id="KW-1003">Cell membrane</keyword>
<dbReference type="PANTHER" id="PTHR48061">
    <property type="entry name" value="LEUCINE-RICH REPEAT RECEPTOR PROTEIN KINASE EMS1-LIKE-RELATED"/>
    <property type="match status" value="1"/>
</dbReference>
<keyword evidence="7" id="KW-0677">Repeat</keyword>
<comment type="subcellular location">
    <subcellularLocation>
        <location evidence="1">Cell membrane</location>
        <topology evidence="1">Single-pass type I membrane protein</topology>
    </subcellularLocation>
</comment>
<name>A0AAN7DV72_QUERU</name>
<keyword evidence="5" id="KW-0812">Transmembrane</keyword>
<dbReference type="PROSITE" id="PS51450">
    <property type="entry name" value="LRR"/>
    <property type="match status" value="1"/>
</dbReference>
<dbReference type="EMBL" id="JAXUIC010000319">
    <property type="protein sequence ID" value="KAK4543868.1"/>
    <property type="molecule type" value="Genomic_DNA"/>
</dbReference>
<evidence type="ECO:0000256" key="12">
    <source>
        <dbReference type="SAM" id="SignalP"/>
    </source>
</evidence>
<dbReference type="SMART" id="SM00369">
    <property type="entry name" value="LRR_TYP"/>
    <property type="match status" value="5"/>
</dbReference>
<dbReference type="GO" id="GO:0005886">
    <property type="term" value="C:plasma membrane"/>
    <property type="evidence" value="ECO:0007669"/>
    <property type="project" value="UniProtKB-SubCell"/>
</dbReference>
<evidence type="ECO:0000256" key="8">
    <source>
        <dbReference type="ARBA" id="ARBA00022989"/>
    </source>
</evidence>
<protein>
    <recommendedName>
        <fullName evidence="13">Leucine-rich repeat-containing N-terminal plant-type domain-containing protein</fullName>
    </recommendedName>
</protein>
<organism evidence="14 15">
    <name type="scientific">Quercus rubra</name>
    <name type="common">Northern red oak</name>
    <name type="synonym">Quercus borealis</name>
    <dbReference type="NCBI Taxonomy" id="3512"/>
    <lineage>
        <taxon>Eukaryota</taxon>
        <taxon>Viridiplantae</taxon>
        <taxon>Streptophyta</taxon>
        <taxon>Embryophyta</taxon>
        <taxon>Tracheophyta</taxon>
        <taxon>Spermatophyta</taxon>
        <taxon>Magnoliopsida</taxon>
        <taxon>eudicotyledons</taxon>
        <taxon>Gunneridae</taxon>
        <taxon>Pentapetalae</taxon>
        <taxon>rosids</taxon>
        <taxon>fabids</taxon>
        <taxon>Fagales</taxon>
        <taxon>Fagaceae</taxon>
        <taxon>Quercus</taxon>
    </lineage>
</organism>
<sequence>MASFLRHLMSTSLLFILPLFHAIPTNCFSSTQPLCHDNESSALLQFKESFDRNVNACNGPFDYPKTASWKLEGVNKDCCSWDGVECDEDTGHVIGLNLSSSCLYGSMASNSSLFRLVHLQRLNLAYNDFNFSQVPNGFGNLSKLTYLNLSNSFFWGQVPPKFSELSKLSSLDLSHNFMLYLISLKSLVQNLTSLEDLRLSEAIIKISQAICLNSTRVPPSKVCRSRVLVFFGKLPASIGNLDSLNELHIGSCNFSGLIPPSLGNLTQLTTLNLFNNSFIGVIPSSFSNLLFLNYLDLSGNQLSGSIPSSFGNLTQLSFLDFSYNSFMGHIPPSLSNLISMGYLDFSHCQFSGSIPSSFDILHNQTRLLWLDLSDNNIQGQIPKWVMNISEETTVVNFSYNLLTGFDQSMVNFTWPQLQILDLRSNKLQALPPIPHHPPYIPQLCVKGSRMKMIDLSQNQFKGVLPRSLSNCRKLEILNLGSNNLNDVFPTWLGPLPKLRETVYPKIIEVFAAIDLSSNNFNGMIPEFIGNLMGSNCSTSYNNLTGRIPLSLGNLTTLESLDLS</sequence>
<keyword evidence="10" id="KW-0675">Receptor</keyword>
<evidence type="ECO:0000259" key="13">
    <source>
        <dbReference type="Pfam" id="PF08263"/>
    </source>
</evidence>
<dbReference type="FunFam" id="3.80.10.10:FF:000453">
    <property type="entry name" value="Leucine-rich receptor-like protein kinase family protein"/>
    <property type="match status" value="1"/>
</dbReference>
<comment type="caution">
    <text evidence="14">The sequence shown here is derived from an EMBL/GenBank/DDBJ whole genome shotgun (WGS) entry which is preliminary data.</text>
</comment>
<proteinExistence type="inferred from homology"/>
<dbReference type="GO" id="GO:0051707">
    <property type="term" value="P:response to other organism"/>
    <property type="evidence" value="ECO:0007669"/>
    <property type="project" value="UniProtKB-ARBA"/>
</dbReference>
<dbReference type="Gene3D" id="3.80.10.10">
    <property type="entry name" value="Ribonuclease Inhibitor"/>
    <property type="match status" value="4"/>
</dbReference>
<dbReference type="InterPro" id="IPR013210">
    <property type="entry name" value="LRR_N_plant-typ"/>
</dbReference>
<dbReference type="GO" id="GO:0006952">
    <property type="term" value="P:defense response"/>
    <property type="evidence" value="ECO:0007669"/>
    <property type="project" value="UniProtKB-ARBA"/>
</dbReference>
<evidence type="ECO:0000256" key="10">
    <source>
        <dbReference type="ARBA" id="ARBA00023170"/>
    </source>
</evidence>
<evidence type="ECO:0000313" key="15">
    <source>
        <dbReference type="Proteomes" id="UP001324115"/>
    </source>
</evidence>
<accession>A0AAN7DV72</accession>
<evidence type="ECO:0000256" key="5">
    <source>
        <dbReference type="ARBA" id="ARBA00022692"/>
    </source>
</evidence>
<gene>
    <name evidence="14" type="ORF">RGQ29_033131</name>
</gene>
<keyword evidence="8" id="KW-1133">Transmembrane helix</keyword>
<keyword evidence="11" id="KW-0325">Glycoprotein</keyword>
<dbReference type="Pfam" id="PF08263">
    <property type="entry name" value="LRRNT_2"/>
    <property type="match status" value="1"/>
</dbReference>
<dbReference type="Pfam" id="PF00560">
    <property type="entry name" value="LRR_1"/>
    <property type="match status" value="4"/>
</dbReference>
<dbReference type="InterPro" id="IPR046956">
    <property type="entry name" value="RLP23-like"/>
</dbReference>
<evidence type="ECO:0000256" key="7">
    <source>
        <dbReference type="ARBA" id="ARBA00022737"/>
    </source>
</evidence>
<evidence type="ECO:0000313" key="14">
    <source>
        <dbReference type="EMBL" id="KAK4543868.1"/>
    </source>
</evidence>
<feature type="domain" description="Leucine-rich repeat-containing N-terminal plant-type" evidence="13">
    <location>
        <begin position="36"/>
        <end position="87"/>
    </location>
</feature>
<dbReference type="PANTHER" id="PTHR48061:SF12">
    <property type="entry name" value="DISEASE RESISTANCE LIKE PROTEIN"/>
    <property type="match status" value="1"/>
</dbReference>
<evidence type="ECO:0000256" key="9">
    <source>
        <dbReference type="ARBA" id="ARBA00023136"/>
    </source>
</evidence>
<evidence type="ECO:0000256" key="2">
    <source>
        <dbReference type="ARBA" id="ARBA00009592"/>
    </source>
</evidence>
<evidence type="ECO:0000256" key="4">
    <source>
        <dbReference type="ARBA" id="ARBA00022614"/>
    </source>
</evidence>
<evidence type="ECO:0000256" key="1">
    <source>
        <dbReference type="ARBA" id="ARBA00004251"/>
    </source>
</evidence>
<dbReference type="GO" id="GO:0009791">
    <property type="term" value="P:post-embryonic development"/>
    <property type="evidence" value="ECO:0007669"/>
    <property type="project" value="UniProtKB-ARBA"/>
</dbReference>
<feature type="signal peptide" evidence="12">
    <location>
        <begin position="1"/>
        <end position="22"/>
    </location>
</feature>
<dbReference type="Proteomes" id="UP001324115">
    <property type="component" value="Unassembled WGS sequence"/>
</dbReference>
<keyword evidence="15" id="KW-1185">Reference proteome</keyword>
<keyword evidence="6 12" id="KW-0732">Signal</keyword>
<dbReference type="InterPro" id="IPR001611">
    <property type="entry name" value="Leu-rich_rpt"/>
</dbReference>
<evidence type="ECO:0000256" key="6">
    <source>
        <dbReference type="ARBA" id="ARBA00022729"/>
    </source>
</evidence>
<comment type="similarity">
    <text evidence="2">Belongs to the RLP family.</text>
</comment>
<keyword evidence="9" id="KW-0472">Membrane</keyword>
<dbReference type="InterPro" id="IPR003591">
    <property type="entry name" value="Leu-rich_rpt_typical-subtyp"/>
</dbReference>
<dbReference type="Pfam" id="PF13855">
    <property type="entry name" value="LRR_8"/>
    <property type="match status" value="2"/>
</dbReference>
<evidence type="ECO:0000256" key="3">
    <source>
        <dbReference type="ARBA" id="ARBA00022475"/>
    </source>
</evidence>
<dbReference type="InterPro" id="IPR032675">
    <property type="entry name" value="LRR_dom_sf"/>
</dbReference>
<evidence type="ECO:0000256" key="11">
    <source>
        <dbReference type="ARBA" id="ARBA00023180"/>
    </source>
</evidence>
<feature type="chain" id="PRO_5043045640" description="Leucine-rich repeat-containing N-terminal plant-type domain-containing protein" evidence="12">
    <location>
        <begin position="23"/>
        <end position="563"/>
    </location>
</feature>
<keyword evidence="4" id="KW-0433">Leucine-rich repeat</keyword>